<organism evidence="1 2">
    <name type="scientific">Pseudonocardia petroleophila</name>
    <dbReference type="NCBI Taxonomy" id="37331"/>
    <lineage>
        <taxon>Bacteria</taxon>
        <taxon>Bacillati</taxon>
        <taxon>Actinomycetota</taxon>
        <taxon>Actinomycetes</taxon>
        <taxon>Pseudonocardiales</taxon>
        <taxon>Pseudonocardiaceae</taxon>
        <taxon>Pseudonocardia</taxon>
    </lineage>
</organism>
<dbReference type="GO" id="GO:0003677">
    <property type="term" value="F:DNA binding"/>
    <property type="evidence" value="ECO:0007669"/>
    <property type="project" value="InterPro"/>
</dbReference>
<gene>
    <name evidence="1" type="ORF">H6H00_10215</name>
</gene>
<protein>
    <submittedName>
        <fullName evidence="1">Helix-turn-helix transcriptional regulator</fullName>
    </submittedName>
</protein>
<accession>A0A7G7MN68</accession>
<dbReference type="RefSeq" id="WP_185721051.1">
    <property type="nucleotide sequence ID" value="NZ_CP060131.1"/>
</dbReference>
<dbReference type="Proteomes" id="UP000515728">
    <property type="component" value="Chromosome"/>
</dbReference>
<proteinExistence type="predicted"/>
<dbReference type="Gene3D" id="1.10.260.40">
    <property type="entry name" value="lambda repressor-like DNA-binding domains"/>
    <property type="match status" value="1"/>
</dbReference>
<dbReference type="KEGG" id="ppel:H6H00_10215"/>
<sequence length="455" mass="49127">MTGVQDAFDEPWGHRLRRWRSETMNWSQEELAAQVVRVAWERKEERGTSLDARLINRWENGRVKRPQAVYRRLLEQLGAPPPGESGPAITTPRMPGTCPVDAPEPSLASVTTADDFDLGDGDPSVQRRDFLRTGSTLAISGLLAAVVGGGTGAGSATQEVVDELRQRLVSLRKLDATLGGGDTYRLYAAEAELTGHLLREGVGRESVHRSLLALHAEQSQQAGWAAFDAGWHGDASDHYRRSHAAAAEAGDAGLAGNALAFHAYQLIGLGRPARTISEKSVHAADQPGVDPGVRALLLSRAAWTFALDGDADATARCLGRAEDALALADGRTPDYAAWIDETELAIMTGRCWSELRRPLRAVPVLESALAHYSDSHSRDKALYSSWLAESYIDAGEIEQAAAAVESSLTVMGNVSSVRPRGRLVKVASRLAEHGDLPVVRDLLGRHALNPLDVRR</sequence>
<keyword evidence="2" id="KW-1185">Reference proteome</keyword>
<dbReference type="InterPro" id="IPR001387">
    <property type="entry name" value="Cro/C1-type_HTH"/>
</dbReference>
<name>A0A7G7MN68_9PSEU</name>
<dbReference type="CDD" id="cd00093">
    <property type="entry name" value="HTH_XRE"/>
    <property type="match status" value="1"/>
</dbReference>
<evidence type="ECO:0000313" key="1">
    <source>
        <dbReference type="EMBL" id="QNG54229.1"/>
    </source>
</evidence>
<reference evidence="1 2" key="1">
    <citation type="submission" date="2020-08" db="EMBL/GenBank/DDBJ databases">
        <authorList>
            <person name="Mo P."/>
        </authorList>
    </citation>
    <scope>NUCLEOTIDE SEQUENCE [LARGE SCALE GENOMIC DNA]</scope>
    <source>
        <strain evidence="1 2">CGMCC 4.1532</strain>
    </source>
</reference>
<dbReference type="AlphaFoldDB" id="A0A7G7MN68"/>
<dbReference type="EMBL" id="CP060131">
    <property type="protein sequence ID" value="QNG54229.1"/>
    <property type="molecule type" value="Genomic_DNA"/>
</dbReference>
<evidence type="ECO:0000313" key="2">
    <source>
        <dbReference type="Proteomes" id="UP000515728"/>
    </source>
</evidence>
<dbReference type="InterPro" id="IPR010982">
    <property type="entry name" value="Lambda_DNA-bd_dom_sf"/>
</dbReference>